<dbReference type="InterPro" id="IPR000531">
    <property type="entry name" value="Beta-barrel_TonB"/>
</dbReference>
<dbReference type="Pfam" id="PF00593">
    <property type="entry name" value="TonB_dep_Rec_b-barrel"/>
    <property type="match status" value="1"/>
</dbReference>
<keyword evidence="6 8" id="KW-0472">Membrane</keyword>
<feature type="chain" id="PRO_5032821713" evidence="10">
    <location>
        <begin position="27"/>
        <end position="1040"/>
    </location>
</feature>
<evidence type="ECO:0000256" key="2">
    <source>
        <dbReference type="ARBA" id="ARBA00022448"/>
    </source>
</evidence>
<dbReference type="EMBL" id="WTYA01000009">
    <property type="protein sequence ID" value="MXP29562.1"/>
    <property type="molecule type" value="Genomic_DNA"/>
</dbReference>
<accession>A0A845AG61</accession>
<keyword evidence="10" id="KW-0732">Signal</keyword>
<dbReference type="InterPro" id="IPR036942">
    <property type="entry name" value="Beta-barrel_TonB_sf"/>
</dbReference>
<keyword evidence="14" id="KW-1185">Reference proteome</keyword>
<dbReference type="Gene3D" id="2.170.130.10">
    <property type="entry name" value="TonB-dependent receptor, plug domain"/>
    <property type="match status" value="1"/>
</dbReference>
<evidence type="ECO:0000256" key="3">
    <source>
        <dbReference type="ARBA" id="ARBA00022452"/>
    </source>
</evidence>
<keyword evidence="13" id="KW-0675">Receptor</keyword>
<evidence type="ECO:0000313" key="14">
    <source>
        <dbReference type="Proteomes" id="UP000439780"/>
    </source>
</evidence>
<keyword evidence="4 8" id="KW-0812">Transmembrane</keyword>
<proteinExistence type="inferred from homology"/>
<evidence type="ECO:0000256" key="5">
    <source>
        <dbReference type="ARBA" id="ARBA00023077"/>
    </source>
</evidence>
<dbReference type="Gene3D" id="2.40.170.20">
    <property type="entry name" value="TonB-dependent receptor, beta-barrel domain"/>
    <property type="match status" value="1"/>
</dbReference>
<keyword evidence="5 9" id="KW-0798">TonB box</keyword>
<dbReference type="OrthoDB" id="7051241at2"/>
<evidence type="ECO:0000256" key="1">
    <source>
        <dbReference type="ARBA" id="ARBA00004571"/>
    </source>
</evidence>
<evidence type="ECO:0000259" key="11">
    <source>
        <dbReference type="Pfam" id="PF00593"/>
    </source>
</evidence>
<evidence type="ECO:0000259" key="12">
    <source>
        <dbReference type="Pfam" id="PF07715"/>
    </source>
</evidence>
<dbReference type="InterPro" id="IPR039426">
    <property type="entry name" value="TonB-dep_rcpt-like"/>
</dbReference>
<dbReference type="Pfam" id="PF07715">
    <property type="entry name" value="Plug"/>
    <property type="match status" value="1"/>
</dbReference>
<comment type="subcellular location">
    <subcellularLocation>
        <location evidence="1 8">Cell outer membrane</location>
        <topology evidence="1 8">Multi-pass membrane protein</topology>
    </subcellularLocation>
</comment>
<evidence type="ECO:0000256" key="9">
    <source>
        <dbReference type="RuleBase" id="RU003357"/>
    </source>
</evidence>
<dbReference type="SUPFAM" id="SSF56935">
    <property type="entry name" value="Porins"/>
    <property type="match status" value="1"/>
</dbReference>
<feature type="signal peptide" evidence="10">
    <location>
        <begin position="1"/>
        <end position="26"/>
    </location>
</feature>
<dbReference type="AlphaFoldDB" id="A0A845AG61"/>
<keyword evidence="7 8" id="KW-0998">Cell outer membrane</keyword>
<evidence type="ECO:0000313" key="13">
    <source>
        <dbReference type="EMBL" id="MXP29562.1"/>
    </source>
</evidence>
<reference evidence="13 14" key="1">
    <citation type="submission" date="2019-12" db="EMBL/GenBank/DDBJ databases">
        <title>Genomic-based taxomic classification of the family Erythrobacteraceae.</title>
        <authorList>
            <person name="Xu L."/>
        </authorList>
    </citation>
    <scope>NUCLEOTIDE SEQUENCE [LARGE SCALE GENOMIC DNA]</scope>
    <source>
        <strain evidence="13 14">KEMB 9005-328</strain>
    </source>
</reference>
<organism evidence="13 14">
    <name type="scientific">Qipengyuania algicida</name>
    <dbReference type="NCBI Taxonomy" id="1836209"/>
    <lineage>
        <taxon>Bacteria</taxon>
        <taxon>Pseudomonadati</taxon>
        <taxon>Pseudomonadota</taxon>
        <taxon>Alphaproteobacteria</taxon>
        <taxon>Sphingomonadales</taxon>
        <taxon>Erythrobacteraceae</taxon>
        <taxon>Qipengyuania</taxon>
    </lineage>
</organism>
<dbReference type="GO" id="GO:0009279">
    <property type="term" value="C:cell outer membrane"/>
    <property type="evidence" value="ECO:0007669"/>
    <property type="project" value="UniProtKB-SubCell"/>
</dbReference>
<evidence type="ECO:0000256" key="10">
    <source>
        <dbReference type="SAM" id="SignalP"/>
    </source>
</evidence>
<sequence>MRTTSIGKLMLLASGSMLAFAGSAQAQDTATPADSDNSQAEAASSDVATNNVIVVTGTQIKGAHIDDVLPVTVVSQQDIDAINPSSGDELFRAIPQAGAVAFNEQNTTGGINSSRGDVASINLRELGTGNTLLLLNGRRMVNDPGFQTELLVPVVSPDTNTIPPGSVRRIEVLRDGASAIYGADAVAGVVNTVLKSNLNGGYADAKYRVSDGTGLFNTSLRGAYGFDFNGGRSNLTVYGGYFYENGAPSSIRDYARSSDREFDPRLEGTPYYGDTNFRNTSTYTPWGQFDIQGSKPSSATDIGDDDFQIQPDSFSGCRLDLGNGICADNGTSVDVPLRYDLDAARSLYSEKNRYNAMVLFNHQFSDAAEFYVEGSFYRTKSSRLGQPSALLSAVPIGISRDAYYNPFGAENFPDGSTNPNRLTSGIDGVDADGRDVILERYRVVDAGPRQTIVTKNDYRIVAGLRGDIGGWDYDTGFVYEQANKTDLTKNRISNTAFQNQINLSTPDAYNPFNGGCYDPSRAYAPANGDCTPSSQAALDAIRIDVYRKGETTLALADFKVSKSNLLALPGGDLGLAAGVEWRRETFSDDRDPRLDGTITFTDSVTGDFFGSDVMNSSPSPDTSGRRDVYSAFAEAFVPIVSEDMHVPLVKRFEVQFAGRMEHFTDIDETTVVPRVAASWTMLDGLMLRGAWSQGFRAPNLVQVNDVGTTRVNTRDDYVQCYAQILKGEISTFDDCTGTGTVSQRTGTNVLKPETTESINLGVVLKPSFIPGLTITADYWRVEQKGIVGVFGDDNALALDLLRRLEGSTNPNVIRNAPDADQVALFDGTGLAPVGSVVQVLDPYKNLDSRRVKGWDFAVNYRVPEFGLGRFDLSFNAALLESFYQSPGPDGEELLNAVADGTLPDSIVISDIGEQRGINGRPKWRWTATMNWRSGPVRASLFGRYVGSVLDDSVTQDATDFDGNPNPDPGALYPVDNWFTLNATVSYTIRSDTAIDGTRLMFGINNLFNEAPPLADESFGFFSALANARGRQFTFGIRKSF</sequence>
<dbReference type="PROSITE" id="PS52016">
    <property type="entry name" value="TONB_DEPENDENT_REC_3"/>
    <property type="match status" value="1"/>
</dbReference>
<protein>
    <submittedName>
        <fullName evidence="13">TonB-dependent receptor</fullName>
    </submittedName>
</protein>
<evidence type="ECO:0000256" key="4">
    <source>
        <dbReference type="ARBA" id="ARBA00022692"/>
    </source>
</evidence>
<name>A0A845AG61_9SPHN</name>
<evidence type="ECO:0000256" key="6">
    <source>
        <dbReference type="ARBA" id="ARBA00023136"/>
    </source>
</evidence>
<comment type="similarity">
    <text evidence="8 9">Belongs to the TonB-dependent receptor family.</text>
</comment>
<evidence type="ECO:0000256" key="7">
    <source>
        <dbReference type="ARBA" id="ARBA00023237"/>
    </source>
</evidence>
<dbReference type="RefSeq" id="WP_160753858.1">
    <property type="nucleotide sequence ID" value="NZ_WTYA01000009.1"/>
</dbReference>
<dbReference type="PANTHER" id="PTHR47234">
    <property type="match status" value="1"/>
</dbReference>
<dbReference type="InterPro" id="IPR012910">
    <property type="entry name" value="Plug_dom"/>
</dbReference>
<feature type="domain" description="TonB-dependent receptor-like beta-barrel" evidence="11">
    <location>
        <begin position="453"/>
        <end position="1006"/>
    </location>
</feature>
<gene>
    <name evidence="13" type="ORF">GRI58_12105</name>
</gene>
<dbReference type="Proteomes" id="UP000439780">
    <property type="component" value="Unassembled WGS sequence"/>
</dbReference>
<evidence type="ECO:0000256" key="8">
    <source>
        <dbReference type="PROSITE-ProRule" id="PRU01360"/>
    </source>
</evidence>
<dbReference type="PANTHER" id="PTHR47234:SF2">
    <property type="entry name" value="TONB-DEPENDENT RECEPTOR"/>
    <property type="match status" value="1"/>
</dbReference>
<feature type="domain" description="TonB-dependent receptor plug" evidence="12">
    <location>
        <begin position="70"/>
        <end position="189"/>
    </location>
</feature>
<keyword evidence="3 8" id="KW-1134">Transmembrane beta strand</keyword>
<dbReference type="InterPro" id="IPR037066">
    <property type="entry name" value="Plug_dom_sf"/>
</dbReference>
<comment type="caution">
    <text evidence="13">The sequence shown here is derived from an EMBL/GenBank/DDBJ whole genome shotgun (WGS) entry which is preliminary data.</text>
</comment>
<keyword evidence="2 8" id="KW-0813">Transport</keyword>